<protein>
    <recommendedName>
        <fullName evidence="5">Amine oxidase domain-containing protein</fullName>
    </recommendedName>
</protein>
<evidence type="ECO:0000256" key="2">
    <source>
        <dbReference type="ARBA" id="ARBA00005995"/>
    </source>
</evidence>
<dbReference type="Gene3D" id="1.10.405.10">
    <property type="entry name" value="Guanine Nucleotide Dissociation Inhibitor, domain 1"/>
    <property type="match status" value="1"/>
</dbReference>
<evidence type="ECO:0000256" key="1">
    <source>
        <dbReference type="ARBA" id="ARBA00001974"/>
    </source>
</evidence>
<evidence type="ECO:0000259" key="5">
    <source>
        <dbReference type="Pfam" id="PF01593"/>
    </source>
</evidence>
<evidence type="ECO:0000313" key="7">
    <source>
        <dbReference type="Proteomes" id="UP001161325"/>
    </source>
</evidence>
<feature type="domain" description="Amine oxidase" evidence="5">
    <location>
        <begin position="87"/>
        <end position="525"/>
    </location>
</feature>
<dbReference type="Gene3D" id="3.90.660.10">
    <property type="match status" value="1"/>
</dbReference>
<dbReference type="AlphaFoldDB" id="A0AA37Q2B5"/>
<dbReference type="GO" id="GO:0016491">
    <property type="term" value="F:oxidoreductase activity"/>
    <property type="evidence" value="ECO:0007669"/>
    <property type="project" value="UniProtKB-KW"/>
</dbReference>
<name>A0AA37Q2B5_9BACT</name>
<keyword evidence="7" id="KW-1185">Reference proteome</keyword>
<evidence type="ECO:0000313" key="6">
    <source>
        <dbReference type="EMBL" id="GLC25294.1"/>
    </source>
</evidence>
<dbReference type="InterPro" id="IPR001613">
    <property type="entry name" value="Flavin_amine_oxidase"/>
</dbReference>
<accession>A0AA37Q2B5</accession>
<organism evidence="6 7">
    <name type="scientific">Roseisolibacter agri</name>
    <dbReference type="NCBI Taxonomy" id="2014610"/>
    <lineage>
        <taxon>Bacteria</taxon>
        <taxon>Pseudomonadati</taxon>
        <taxon>Gemmatimonadota</taxon>
        <taxon>Gemmatimonadia</taxon>
        <taxon>Gemmatimonadales</taxon>
        <taxon>Gemmatimonadaceae</taxon>
        <taxon>Roseisolibacter</taxon>
    </lineage>
</organism>
<evidence type="ECO:0000256" key="4">
    <source>
        <dbReference type="PIRSR" id="PIRSR601613-1"/>
    </source>
</evidence>
<dbReference type="Proteomes" id="UP001161325">
    <property type="component" value="Unassembled WGS sequence"/>
</dbReference>
<dbReference type="Gene3D" id="3.50.50.60">
    <property type="entry name" value="FAD/NAD(P)-binding domain"/>
    <property type="match status" value="1"/>
</dbReference>
<sequence length="561" mass="59575">MSRTPLHALLVRAAHAARAAAELRAPLDEVAPALHEARAITRRRFVAGMGAGVGALALDACARPTVAPPATPAASRDASVLVVGAGIAGLTTAWRLRERGIPVRVVDAQPRVGGRMLSLRDHFADGQVAELGGELIDTGHVRIRALAMELGIPLDDLATDDRALADAVWHMGGARRRDAEVMAAFAPVGAAIARDLADVDVDAIGVAQPALAAALDRMSIAEWMERRGVSGWMRELLAVAYTTECGLEPDRQSALNLLTLIDPSPDPFRIFGDSDERFHVRGGNDRIVHALADRLGEPAFDLGMRLVALAPRATGGWRATFERGGATLDTDATHVVLALPFTLLRDVRLDAPLSPAKRRAIAELGYGTNAKLMVGFGERVWRTRHRSNGSVLSDLPFQLTWETSRLQPGASGILTNFTGGAHGVALGSGTAAGQAGAFVRDLDTVLPGVAAARAGMREARFHWPTHAWTRGSYAAYLPGQWTAIRGAEGERAGTLHFAGEHTSRDAQGFMEGGCESGERAAREVLASLGFGAAPAPWLDVERTRLATRRHAVRDAVAQLLA</sequence>
<comment type="cofactor">
    <cofactor evidence="1">
        <name>FAD</name>
        <dbReference type="ChEBI" id="CHEBI:57692"/>
    </cofactor>
</comment>
<dbReference type="Pfam" id="PF01593">
    <property type="entry name" value="Amino_oxidase"/>
    <property type="match status" value="1"/>
</dbReference>
<gene>
    <name evidence="6" type="ORF">rosag_18070</name>
</gene>
<dbReference type="SUPFAM" id="SSF54373">
    <property type="entry name" value="FAD-linked reductases, C-terminal domain"/>
    <property type="match status" value="1"/>
</dbReference>
<proteinExistence type="inferred from homology"/>
<dbReference type="PANTHER" id="PTHR43563:SF1">
    <property type="entry name" value="AMINE OXIDASE [FLAVIN-CONTAINING] B"/>
    <property type="match status" value="1"/>
</dbReference>
<keyword evidence="3" id="KW-0560">Oxidoreductase</keyword>
<dbReference type="RefSeq" id="WP_284349746.1">
    <property type="nucleotide sequence ID" value="NZ_BRXS01000003.1"/>
</dbReference>
<comment type="similarity">
    <text evidence="2">Belongs to the flavin monoamine oxidase family.</text>
</comment>
<reference evidence="6" key="1">
    <citation type="submission" date="2022-08" db="EMBL/GenBank/DDBJ databases">
        <title>Draft genome sequencing of Roseisolibacter agri AW1220.</title>
        <authorList>
            <person name="Tobiishi Y."/>
            <person name="Tonouchi A."/>
        </authorList>
    </citation>
    <scope>NUCLEOTIDE SEQUENCE</scope>
    <source>
        <strain evidence="6">AW1220</strain>
    </source>
</reference>
<dbReference type="InterPro" id="IPR002937">
    <property type="entry name" value="Amino_oxidase"/>
</dbReference>
<dbReference type="InterPro" id="IPR036188">
    <property type="entry name" value="FAD/NAD-bd_sf"/>
</dbReference>
<dbReference type="PROSITE" id="PS51318">
    <property type="entry name" value="TAT"/>
    <property type="match status" value="1"/>
</dbReference>
<dbReference type="PANTHER" id="PTHR43563">
    <property type="entry name" value="AMINE OXIDASE"/>
    <property type="match status" value="1"/>
</dbReference>
<dbReference type="InterPro" id="IPR006311">
    <property type="entry name" value="TAT_signal"/>
</dbReference>
<evidence type="ECO:0000256" key="3">
    <source>
        <dbReference type="ARBA" id="ARBA00023002"/>
    </source>
</evidence>
<dbReference type="InterPro" id="IPR050703">
    <property type="entry name" value="Flavin_MAO"/>
</dbReference>
<dbReference type="SUPFAM" id="SSF51905">
    <property type="entry name" value="FAD/NAD(P)-binding domain"/>
    <property type="match status" value="1"/>
</dbReference>
<feature type="binding site" evidence="4">
    <location>
        <position position="417"/>
    </location>
    <ligand>
        <name>substrate</name>
    </ligand>
</feature>
<comment type="caution">
    <text evidence="6">The sequence shown here is derived from an EMBL/GenBank/DDBJ whole genome shotgun (WGS) entry which is preliminary data.</text>
</comment>
<dbReference type="EMBL" id="BRXS01000003">
    <property type="protein sequence ID" value="GLC25294.1"/>
    <property type="molecule type" value="Genomic_DNA"/>
</dbReference>
<dbReference type="PRINTS" id="PR00757">
    <property type="entry name" value="AMINEOXDASEF"/>
</dbReference>